<dbReference type="KEGG" id="egt:105957229"/>
<dbReference type="AlphaFoldDB" id="A0A022RZP7"/>
<feature type="transmembrane region" description="Helical" evidence="1">
    <location>
        <begin position="17"/>
        <end position="37"/>
    </location>
</feature>
<organism evidence="3 4">
    <name type="scientific">Erythranthe guttata</name>
    <name type="common">Yellow monkey flower</name>
    <name type="synonym">Mimulus guttatus</name>
    <dbReference type="NCBI Taxonomy" id="4155"/>
    <lineage>
        <taxon>Eukaryota</taxon>
        <taxon>Viridiplantae</taxon>
        <taxon>Streptophyta</taxon>
        <taxon>Embryophyta</taxon>
        <taxon>Tracheophyta</taxon>
        <taxon>Spermatophyta</taxon>
        <taxon>Magnoliopsida</taxon>
        <taxon>eudicotyledons</taxon>
        <taxon>Gunneridae</taxon>
        <taxon>Pentapetalae</taxon>
        <taxon>asterids</taxon>
        <taxon>lamiids</taxon>
        <taxon>Lamiales</taxon>
        <taxon>Phrymaceae</taxon>
        <taxon>Erythranthe</taxon>
    </lineage>
</organism>
<keyword evidence="1" id="KW-0472">Membrane</keyword>
<accession>A0A022RZP7</accession>
<keyword evidence="4" id="KW-1185">Reference proteome</keyword>
<evidence type="ECO:0000256" key="1">
    <source>
        <dbReference type="SAM" id="Phobius"/>
    </source>
</evidence>
<sequence length="484" mass="55397">MEIPALKSATNLRLSNILVRLLSFCVLVFLARFAYVVTVNSHSCDSLDSCFFPQTPKPSSAAAAAARRRAHYSSVFRDLLTEGLLSTNSASLCIETLDGAEVTALREIGIVNSFGISSQKLPYGEGIRYAKSINHPFGNQSFDFEFSGTAGLDRTPNPVRFALEVSRTLIPGGFFVAHTESLSDEYSLHSLLRLFDSFTLIKLREIKGFDSVPTREIILRKKNRTRNHVEIENRECSVPKHKLDLIKNAELLIEEEPLKPWITLKRNIKNVKYLSSMVDISFKNRYVYIDVGARSYGSSIGSWFKKQYPKQEKPFEIYAIEADSAFHDEYKKKKGVKLLPYAAWVKNESLFFEINREPNKKKNEEEKGRGMGRIQSVQSSSNFIGDVNKIEGFDFTAWLKSTVVERDYVVVKMDVEGTEFHLIPRLIESGAICLIDEMFIECHYNRWQRCCPGKRSPKYRKTYAQCLELFSSLRKRGVLVHQWW</sequence>
<keyword evidence="1" id="KW-0812">Transmembrane</keyword>
<dbReference type="PANTHER" id="PTHR44843">
    <property type="entry name" value="METHYLTRANSFERASE"/>
    <property type="match status" value="1"/>
</dbReference>
<dbReference type="EMBL" id="KI630171">
    <property type="protein sequence ID" value="EYU45992.1"/>
    <property type="molecule type" value="Genomic_DNA"/>
</dbReference>
<evidence type="ECO:0000259" key="2">
    <source>
        <dbReference type="Pfam" id="PF25276"/>
    </source>
</evidence>
<evidence type="ECO:0000313" key="3">
    <source>
        <dbReference type="EMBL" id="EYU45992.1"/>
    </source>
</evidence>
<protein>
    <recommendedName>
        <fullName evidence="2">DUF7870 domain-containing protein</fullName>
    </recommendedName>
</protein>
<dbReference type="PhylomeDB" id="A0A022RZP7"/>
<dbReference type="InterPro" id="IPR029063">
    <property type="entry name" value="SAM-dependent_MTases_sf"/>
</dbReference>
<feature type="domain" description="DUF7870" evidence="2">
    <location>
        <begin position="250"/>
        <end position="346"/>
    </location>
</feature>
<dbReference type="PANTHER" id="PTHR44843:SF13">
    <property type="entry name" value="METHYLTRANSFERASE FKBM DOMAIN-CONTAINING PROTEIN"/>
    <property type="match status" value="1"/>
</dbReference>
<feature type="domain" description="DUF7870" evidence="2">
    <location>
        <begin position="387"/>
        <end position="484"/>
    </location>
</feature>
<dbReference type="Gene3D" id="3.40.50.150">
    <property type="entry name" value="Vaccinia Virus protein VP39"/>
    <property type="match status" value="2"/>
</dbReference>
<reference evidence="3 4" key="1">
    <citation type="journal article" date="2013" name="Proc. Natl. Acad. Sci. U.S.A.">
        <title>Fine-scale variation in meiotic recombination in Mimulus inferred from population shotgun sequencing.</title>
        <authorList>
            <person name="Hellsten U."/>
            <person name="Wright K.M."/>
            <person name="Jenkins J."/>
            <person name="Shu S."/>
            <person name="Yuan Y."/>
            <person name="Wessler S.R."/>
            <person name="Schmutz J."/>
            <person name="Willis J.H."/>
            <person name="Rokhsar D.S."/>
        </authorList>
    </citation>
    <scope>NUCLEOTIDE SEQUENCE [LARGE SCALE GENOMIC DNA]</scope>
    <source>
        <strain evidence="4">cv. DUN x IM62</strain>
    </source>
</reference>
<keyword evidence="1" id="KW-1133">Transmembrane helix</keyword>
<dbReference type="OMA" id="RALCIDT"/>
<dbReference type="eggNOG" id="ENOG502RRKQ">
    <property type="taxonomic scope" value="Eukaryota"/>
</dbReference>
<dbReference type="Proteomes" id="UP000030748">
    <property type="component" value="Unassembled WGS sequence"/>
</dbReference>
<dbReference type="Pfam" id="PF25276">
    <property type="entry name" value="DUF7870"/>
    <property type="match status" value="2"/>
</dbReference>
<gene>
    <name evidence="3" type="ORF">MIMGU_mgv1a025887mg</name>
</gene>
<dbReference type="STRING" id="4155.A0A022RZP7"/>
<dbReference type="SUPFAM" id="SSF53335">
    <property type="entry name" value="S-adenosyl-L-methionine-dependent methyltransferases"/>
    <property type="match status" value="1"/>
</dbReference>
<dbReference type="InterPro" id="IPR057192">
    <property type="entry name" value="DUF7870"/>
</dbReference>
<name>A0A022RZP7_ERYGU</name>
<dbReference type="OrthoDB" id="10006218at2759"/>
<proteinExistence type="predicted"/>
<evidence type="ECO:0000313" key="4">
    <source>
        <dbReference type="Proteomes" id="UP000030748"/>
    </source>
</evidence>